<name>A0A4Y7THF7_COPMI</name>
<evidence type="ECO:0000259" key="4">
    <source>
        <dbReference type="PROSITE" id="PS50219"/>
    </source>
</evidence>
<dbReference type="InterPro" id="IPR001180">
    <property type="entry name" value="CNH_dom"/>
</dbReference>
<evidence type="ECO:0000256" key="1">
    <source>
        <dbReference type="ARBA" id="ARBA00022658"/>
    </source>
</evidence>
<dbReference type="InterPro" id="IPR035899">
    <property type="entry name" value="DBL_dom_sf"/>
</dbReference>
<evidence type="ECO:0000313" key="6">
    <source>
        <dbReference type="Proteomes" id="UP000298030"/>
    </source>
</evidence>
<dbReference type="Pfam" id="PF00621">
    <property type="entry name" value="RhoGEF"/>
    <property type="match status" value="1"/>
</dbReference>
<dbReference type="SUPFAM" id="SSF48065">
    <property type="entry name" value="DBL homology domain (DH-domain)"/>
    <property type="match status" value="1"/>
</dbReference>
<proteinExistence type="predicted"/>
<keyword evidence="6" id="KW-1185">Reference proteome</keyword>
<accession>A0A4Y7THF7</accession>
<keyword evidence="1" id="KW-0344">Guanine-nucleotide releasing factor</keyword>
<dbReference type="AlphaFoldDB" id="A0A4Y7THF7"/>
<protein>
    <recommendedName>
        <fullName evidence="7">DH domain-containing protein</fullName>
    </recommendedName>
</protein>
<feature type="compositionally biased region" description="Pro residues" evidence="2">
    <location>
        <begin position="70"/>
        <end position="80"/>
    </location>
</feature>
<dbReference type="InterPro" id="IPR052233">
    <property type="entry name" value="Rho-type_GEFs"/>
</dbReference>
<evidence type="ECO:0000256" key="2">
    <source>
        <dbReference type="SAM" id="MobiDB-lite"/>
    </source>
</evidence>
<dbReference type="GO" id="GO:0005085">
    <property type="term" value="F:guanyl-nucleotide exchange factor activity"/>
    <property type="evidence" value="ECO:0007669"/>
    <property type="project" value="UniProtKB-KW"/>
</dbReference>
<feature type="compositionally biased region" description="Basic and acidic residues" evidence="2">
    <location>
        <begin position="16"/>
        <end position="25"/>
    </location>
</feature>
<dbReference type="InterPro" id="IPR000219">
    <property type="entry name" value="DH_dom"/>
</dbReference>
<dbReference type="PROSITE" id="PS50010">
    <property type="entry name" value="DH_2"/>
    <property type="match status" value="1"/>
</dbReference>
<gene>
    <name evidence="5" type="ORF">FA13DRAFT_1754049</name>
</gene>
<dbReference type="PROSITE" id="PS50219">
    <property type="entry name" value="CNH"/>
    <property type="match status" value="1"/>
</dbReference>
<dbReference type="SMART" id="SM00325">
    <property type="entry name" value="RhoGEF"/>
    <property type="match status" value="1"/>
</dbReference>
<dbReference type="PANTHER" id="PTHR46572:SF1">
    <property type="entry name" value="RHO1 GUANINE NUCLEOTIDE EXCHANGE FACTOR TUS1"/>
    <property type="match status" value="1"/>
</dbReference>
<reference evidence="5 6" key="1">
    <citation type="journal article" date="2019" name="Nat. Ecol. Evol.">
        <title>Megaphylogeny resolves global patterns of mushroom evolution.</title>
        <authorList>
            <person name="Varga T."/>
            <person name="Krizsan K."/>
            <person name="Foldi C."/>
            <person name="Dima B."/>
            <person name="Sanchez-Garcia M."/>
            <person name="Sanchez-Ramirez S."/>
            <person name="Szollosi G.J."/>
            <person name="Szarkandi J.G."/>
            <person name="Papp V."/>
            <person name="Albert L."/>
            <person name="Andreopoulos W."/>
            <person name="Angelini C."/>
            <person name="Antonin V."/>
            <person name="Barry K.W."/>
            <person name="Bougher N.L."/>
            <person name="Buchanan P."/>
            <person name="Buyck B."/>
            <person name="Bense V."/>
            <person name="Catcheside P."/>
            <person name="Chovatia M."/>
            <person name="Cooper J."/>
            <person name="Damon W."/>
            <person name="Desjardin D."/>
            <person name="Finy P."/>
            <person name="Geml J."/>
            <person name="Haridas S."/>
            <person name="Hughes K."/>
            <person name="Justo A."/>
            <person name="Karasinski D."/>
            <person name="Kautmanova I."/>
            <person name="Kiss B."/>
            <person name="Kocsube S."/>
            <person name="Kotiranta H."/>
            <person name="LaButti K.M."/>
            <person name="Lechner B.E."/>
            <person name="Liimatainen K."/>
            <person name="Lipzen A."/>
            <person name="Lukacs Z."/>
            <person name="Mihaltcheva S."/>
            <person name="Morgado L.N."/>
            <person name="Niskanen T."/>
            <person name="Noordeloos M.E."/>
            <person name="Ohm R.A."/>
            <person name="Ortiz-Santana B."/>
            <person name="Ovrebo C."/>
            <person name="Racz N."/>
            <person name="Riley R."/>
            <person name="Savchenko A."/>
            <person name="Shiryaev A."/>
            <person name="Soop K."/>
            <person name="Spirin V."/>
            <person name="Szebenyi C."/>
            <person name="Tomsovsky M."/>
            <person name="Tulloss R.E."/>
            <person name="Uehling J."/>
            <person name="Grigoriev I.V."/>
            <person name="Vagvolgyi C."/>
            <person name="Papp T."/>
            <person name="Martin F.M."/>
            <person name="Miettinen O."/>
            <person name="Hibbett D.S."/>
            <person name="Nagy L.G."/>
        </authorList>
    </citation>
    <scope>NUCLEOTIDE SEQUENCE [LARGE SCALE GENOMIC DNA]</scope>
    <source>
        <strain evidence="5 6">FP101781</strain>
    </source>
</reference>
<dbReference type="EMBL" id="QPFP01000012">
    <property type="protein sequence ID" value="TEB33348.1"/>
    <property type="molecule type" value="Genomic_DNA"/>
</dbReference>
<sequence length="1023" mass="114231">MAIVRDHLPTQNGHNDAYRVNDVQRRRTRSTNPFDYDPYDHSNDDSPPPPLPPRPRGLSVAASSRHQLPQRPPPPPPPLPHHFQSPPHTAGSYTPSARTETIPQRVRLRSQRTLLDNLIQQTEAPHTSPPDLIPPPYEYEYFNNPWAYPPSAHNPRAGQQAGVYDGGALSVPPDPGLRQRAKVFHRPAIGGVPPYRRSSAPTMSFPMPEIPPLPMHPPLAGAAEDRPLSALGRATSAHAALVTGARSNPPSPPRTQLRNSVTTPTSATPTPISEEFGGRRRTFEDGFASPTDATIDGDELGLIGKELSSLSLDMDENVTRFQKGELPEQDPRMAPSPLESTEIKRQGLIFELLKAEREYVDDLVTMEEVFIKGLMESNPPIIPDPTSNARFVDAVFGNLHEILVHHQKMLEQLFARQKETHPLIPSIAGHHAYEKYIKQYPVAESVHQKELKSNTRVKKRDMKIFLNRPLTRLVRLNLLLEEMHKRTDKDHEHPDVETLPIIRGIVSDCIKATQPGIETAEQKVKFLDLCENIIPTRGEIIDMDLYNPERHLVYTSTVWRKVRAENGFGSDKWQEVSAHLLDNFCESIAWAKLEQCLMIFLVILTRDMKTQTGAVKKVIMSRPLPLAFVRLTAFNAPPETRREKVETGSLLDTFRSQDVSLYPFTIYHASPTHMKAYTLYAPSEGIRKKWHASFVDVLSVFKVRQENNQMFAQDTLVDGYFRMPKEPATGRITAAVPFEMVKVFTFRSPHYLAAIQSVGDKVFNRFVIHVESSILSYSLELVARFVTGKLEPNVLEASKEKVSTPDQNVLFVRHCILEERVLSYDIVALAKTVNICTKSGLVSAHPGDFPGSASPPVPVLQGDSGSNPALTALKNKAEHAKPLGLVKTNNPEEFLVVYDDLGIYINSRGLPARKCGYLKWETKAASYAHRGGLLLLISPRFIEIHEVGSGKLVQVIEGADIRLLFSDPEITPHDNILLAMRGKYNDNGGVSDKIVELLTTVEIPPQSAAGTPSTASVWSEWDM</sequence>
<evidence type="ECO:0000259" key="3">
    <source>
        <dbReference type="PROSITE" id="PS50010"/>
    </source>
</evidence>
<dbReference type="Proteomes" id="UP000298030">
    <property type="component" value="Unassembled WGS sequence"/>
</dbReference>
<feature type="region of interest" description="Disordered" evidence="2">
    <location>
        <begin position="1"/>
        <end position="105"/>
    </location>
</feature>
<evidence type="ECO:0008006" key="7">
    <source>
        <dbReference type="Google" id="ProtNLM"/>
    </source>
</evidence>
<organism evidence="5 6">
    <name type="scientific">Coprinellus micaceus</name>
    <name type="common">Glistening ink-cap mushroom</name>
    <name type="synonym">Coprinus micaceus</name>
    <dbReference type="NCBI Taxonomy" id="71717"/>
    <lineage>
        <taxon>Eukaryota</taxon>
        <taxon>Fungi</taxon>
        <taxon>Dikarya</taxon>
        <taxon>Basidiomycota</taxon>
        <taxon>Agaricomycotina</taxon>
        <taxon>Agaricomycetes</taxon>
        <taxon>Agaricomycetidae</taxon>
        <taxon>Agaricales</taxon>
        <taxon>Agaricineae</taxon>
        <taxon>Psathyrellaceae</taxon>
        <taxon>Coprinellus</taxon>
    </lineage>
</organism>
<dbReference type="Gene3D" id="1.20.900.10">
    <property type="entry name" value="Dbl homology (DH) domain"/>
    <property type="match status" value="1"/>
</dbReference>
<feature type="domain" description="CNH" evidence="4">
    <location>
        <begin position="663"/>
        <end position="971"/>
    </location>
</feature>
<feature type="domain" description="DH" evidence="3">
    <location>
        <begin position="344"/>
        <end position="499"/>
    </location>
</feature>
<feature type="compositionally biased region" description="Polar residues" evidence="2">
    <location>
        <begin position="91"/>
        <end position="102"/>
    </location>
</feature>
<dbReference type="GO" id="GO:0035556">
    <property type="term" value="P:intracellular signal transduction"/>
    <property type="evidence" value="ECO:0007669"/>
    <property type="project" value="InterPro"/>
</dbReference>
<dbReference type="InterPro" id="IPR001331">
    <property type="entry name" value="GDS_CDC24_CS"/>
</dbReference>
<dbReference type="OrthoDB" id="2272012at2759"/>
<comment type="caution">
    <text evidence="5">The sequence shown here is derived from an EMBL/GenBank/DDBJ whole genome shotgun (WGS) entry which is preliminary data.</text>
</comment>
<feature type="compositionally biased region" description="Low complexity" evidence="2">
    <location>
        <begin position="262"/>
        <end position="271"/>
    </location>
</feature>
<feature type="region of interest" description="Disordered" evidence="2">
    <location>
        <begin position="243"/>
        <end position="282"/>
    </location>
</feature>
<evidence type="ECO:0000313" key="5">
    <source>
        <dbReference type="EMBL" id="TEB33348.1"/>
    </source>
</evidence>
<dbReference type="Pfam" id="PF00780">
    <property type="entry name" value="CNH"/>
    <property type="match status" value="1"/>
</dbReference>
<feature type="compositionally biased region" description="Pro residues" evidence="2">
    <location>
        <begin position="46"/>
        <end position="55"/>
    </location>
</feature>
<dbReference type="PANTHER" id="PTHR46572">
    <property type="entry name" value="RHO1 GDP-GTP EXCHANGE PROTEIN 1-RELATED"/>
    <property type="match status" value="1"/>
</dbReference>
<dbReference type="STRING" id="71717.A0A4Y7THF7"/>
<dbReference type="PROSITE" id="PS00741">
    <property type="entry name" value="DH_1"/>
    <property type="match status" value="1"/>
</dbReference>